<keyword evidence="5" id="KW-0631">Potassium channel</keyword>
<feature type="compositionally biased region" description="Polar residues" evidence="11">
    <location>
        <begin position="1388"/>
        <end position="1432"/>
    </location>
</feature>
<evidence type="ECO:0000256" key="3">
    <source>
        <dbReference type="ARBA" id="ARBA00022448"/>
    </source>
</evidence>
<feature type="compositionally biased region" description="Low complexity" evidence="11">
    <location>
        <begin position="1511"/>
        <end position="1521"/>
    </location>
</feature>
<comment type="similarity">
    <text evidence="2">Belongs to the potassium channel family. Plant (TC 1.A.1.4) subfamily.</text>
</comment>
<dbReference type="PANTHER" id="PTHR45743">
    <property type="entry name" value="POTASSIUM CHANNEL AKT1"/>
    <property type="match status" value="1"/>
</dbReference>
<name>A0ABQ7FZ98_DUNSA</name>
<dbReference type="PANTHER" id="PTHR45743:SF2">
    <property type="entry name" value="POTASSIUM CHANNEL AKT1"/>
    <property type="match status" value="1"/>
</dbReference>
<evidence type="ECO:0000256" key="12">
    <source>
        <dbReference type="SAM" id="Phobius"/>
    </source>
</evidence>
<keyword evidence="3" id="KW-0813">Transport</keyword>
<feature type="compositionally biased region" description="Low complexity" evidence="11">
    <location>
        <begin position="1452"/>
        <end position="1465"/>
    </location>
</feature>
<feature type="compositionally biased region" description="Polar residues" evidence="11">
    <location>
        <begin position="674"/>
        <end position="686"/>
    </location>
</feature>
<feature type="domain" description="Cyclic nucleotide-binding" evidence="13">
    <location>
        <begin position="443"/>
        <end position="490"/>
    </location>
</feature>
<evidence type="ECO:0000256" key="2">
    <source>
        <dbReference type="ARBA" id="ARBA00007929"/>
    </source>
</evidence>
<evidence type="ECO:0000256" key="8">
    <source>
        <dbReference type="ARBA" id="ARBA00023065"/>
    </source>
</evidence>
<comment type="subcellular location">
    <subcellularLocation>
        <location evidence="1">Membrane</location>
        <topology evidence="1">Multi-pass membrane protein</topology>
    </subcellularLocation>
</comment>
<gene>
    <name evidence="14" type="ORF">DUNSADRAFT_262</name>
</gene>
<keyword evidence="15" id="KW-1185">Reference proteome</keyword>
<dbReference type="PROSITE" id="PS50088">
    <property type="entry name" value="ANK_REPEAT"/>
    <property type="match status" value="2"/>
</dbReference>
<feature type="transmembrane region" description="Helical" evidence="12">
    <location>
        <begin position="268"/>
        <end position="287"/>
    </location>
</feature>
<dbReference type="SUPFAM" id="SSF51206">
    <property type="entry name" value="cAMP-binding domain-like"/>
    <property type="match status" value="1"/>
</dbReference>
<dbReference type="SUPFAM" id="SSF48403">
    <property type="entry name" value="Ankyrin repeat"/>
    <property type="match status" value="1"/>
</dbReference>
<evidence type="ECO:0000256" key="6">
    <source>
        <dbReference type="ARBA" id="ARBA00022882"/>
    </source>
</evidence>
<feature type="compositionally biased region" description="Basic and acidic residues" evidence="11">
    <location>
        <begin position="659"/>
        <end position="670"/>
    </location>
</feature>
<evidence type="ECO:0000313" key="15">
    <source>
        <dbReference type="Proteomes" id="UP000815325"/>
    </source>
</evidence>
<keyword evidence="5" id="KW-0630">Potassium</keyword>
<dbReference type="InterPro" id="IPR018490">
    <property type="entry name" value="cNMP-bd_dom_sf"/>
</dbReference>
<dbReference type="SUPFAM" id="SSF81324">
    <property type="entry name" value="Voltage-gated potassium channels"/>
    <property type="match status" value="1"/>
</dbReference>
<dbReference type="InterPro" id="IPR014710">
    <property type="entry name" value="RmlC-like_jellyroll"/>
</dbReference>
<protein>
    <recommendedName>
        <fullName evidence="13">Cyclic nucleotide-binding domain-containing protein</fullName>
    </recommendedName>
</protein>
<proteinExistence type="inferred from homology"/>
<dbReference type="InterPro" id="IPR005821">
    <property type="entry name" value="Ion_trans_dom"/>
</dbReference>
<feature type="transmembrane region" description="Helical" evidence="12">
    <location>
        <begin position="313"/>
        <end position="333"/>
    </location>
</feature>
<keyword evidence="10" id="KW-0040">ANK repeat</keyword>
<reference evidence="14" key="1">
    <citation type="submission" date="2017-08" db="EMBL/GenBank/DDBJ databases">
        <authorList>
            <person name="Polle J.E."/>
            <person name="Barry K."/>
            <person name="Cushman J."/>
            <person name="Schmutz J."/>
            <person name="Tran D."/>
            <person name="Hathwaick L.T."/>
            <person name="Yim W.C."/>
            <person name="Jenkins J."/>
            <person name="Mckie-Krisberg Z.M."/>
            <person name="Prochnik S."/>
            <person name="Lindquist E."/>
            <person name="Dockter R.B."/>
            <person name="Adam C."/>
            <person name="Molina H."/>
            <person name="Bunkerborg J."/>
            <person name="Jin E."/>
            <person name="Buchheim M."/>
            <person name="Magnuson J."/>
        </authorList>
    </citation>
    <scope>NUCLEOTIDE SEQUENCE</scope>
    <source>
        <strain evidence="14">CCAP 19/18</strain>
    </source>
</reference>
<dbReference type="InterPro" id="IPR045319">
    <property type="entry name" value="KAT/AKT"/>
</dbReference>
<feature type="compositionally biased region" description="Low complexity" evidence="11">
    <location>
        <begin position="1033"/>
        <end position="1051"/>
    </location>
</feature>
<dbReference type="InterPro" id="IPR036770">
    <property type="entry name" value="Ankyrin_rpt-contain_sf"/>
</dbReference>
<organism evidence="14 15">
    <name type="scientific">Dunaliella salina</name>
    <name type="common">Green alga</name>
    <name type="synonym">Protococcus salinus</name>
    <dbReference type="NCBI Taxonomy" id="3046"/>
    <lineage>
        <taxon>Eukaryota</taxon>
        <taxon>Viridiplantae</taxon>
        <taxon>Chlorophyta</taxon>
        <taxon>core chlorophytes</taxon>
        <taxon>Chlorophyceae</taxon>
        <taxon>CS clade</taxon>
        <taxon>Chlamydomonadales</taxon>
        <taxon>Dunaliellaceae</taxon>
        <taxon>Dunaliella</taxon>
    </lineage>
</organism>
<feature type="transmembrane region" description="Helical" evidence="12">
    <location>
        <begin position="340"/>
        <end position="366"/>
    </location>
</feature>
<accession>A0ABQ7FZ98</accession>
<feature type="region of interest" description="Disordered" evidence="11">
    <location>
        <begin position="651"/>
        <end position="693"/>
    </location>
</feature>
<dbReference type="Gene3D" id="1.25.40.20">
    <property type="entry name" value="Ankyrin repeat-containing domain"/>
    <property type="match status" value="2"/>
</dbReference>
<evidence type="ECO:0000256" key="10">
    <source>
        <dbReference type="PROSITE-ProRule" id="PRU00023"/>
    </source>
</evidence>
<keyword evidence="6" id="KW-0851">Voltage-gated channel</keyword>
<dbReference type="InterPro" id="IPR002110">
    <property type="entry name" value="Ankyrin_rpt"/>
</dbReference>
<dbReference type="Pfam" id="PF12796">
    <property type="entry name" value="Ank_2"/>
    <property type="match status" value="2"/>
</dbReference>
<feature type="compositionally biased region" description="Polar residues" evidence="11">
    <location>
        <begin position="1149"/>
        <end position="1161"/>
    </location>
</feature>
<keyword evidence="4 12" id="KW-0812">Transmembrane</keyword>
<feature type="repeat" description="ANK" evidence="10">
    <location>
        <begin position="964"/>
        <end position="997"/>
    </location>
</feature>
<keyword evidence="5" id="KW-0633">Potassium transport</keyword>
<dbReference type="Pfam" id="PF00520">
    <property type="entry name" value="Ion_trans"/>
    <property type="match status" value="1"/>
</dbReference>
<keyword evidence="7 12" id="KW-1133">Transmembrane helix</keyword>
<feature type="region of interest" description="Disordered" evidence="11">
    <location>
        <begin position="492"/>
        <end position="538"/>
    </location>
</feature>
<keyword evidence="9 12" id="KW-0472">Membrane</keyword>
<comment type="caution">
    <text evidence="14">The sequence shown here is derived from an EMBL/GenBank/DDBJ whole genome shotgun (WGS) entry which is preliminary data.</text>
</comment>
<feature type="region of interest" description="Disordered" evidence="11">
    <location>
        <begin position="1"/>
        <end position="69"/>
    </location>
</feature>
<dbReference type="PROSITE" id="PS50297">
    <property type="entry name" value="ANK_REP_REGION"/>
    <property type="match status" value="2"/>
</dbReference>
<feature type="transmembrane region" description="Helical" evidence="12">
    <location>
        <begin position="150"/>
        <end position="171"/>
    </location>
</feature>
<dbReference type="Gene3D" id="2.60.120.10">
    <property type="entry name" value="Jelly Rolls"/>
    <property type="match status" value="2"/>
</dbReference>
<dbReference type="PROSITE" id="PS50042">
    <property type="entry name" value="CNMP_BINDING_3"/>
    <property type="match status" value="1"/>
</dbReference>
<evidence type="ECO:0000256" key="4">
    <source>
        <dbReference type="ARBA" id="ARBA00022692"/>
    </source>
</evidence>
<dbReference type="Gene3D" id="1.10.287.630">
    <property type="entry name" value="Helix hairpin bin"/>
    <property type="match status" value="1"/>
</dbReference>
<dbReference type="InterPro" id="IPR000595">
    <property type="entry name" value="cNMP-bd_dom"/>
</dbReference>
<evidence type="ECO:0000313" key="14">
    <source>
        <dbReference type="EMBL" id="KAF5827675.1"/>
    </source>
</evidence>
<sequence length="1650" mass="177505">MSSSNKIQPLDIKGVEDPSPPATTSTDVVSEPIDGIPKWEHPLEDRNSDRASWTSKGSEDDEHSQTGDTVSKLTSIAHRWLATCLPWMSSEEQAAQLALRSSKFVVHPHSSFYVQWYIMTVTVALLVAIFDPYNAAFVETAGMYPFYNFWAVTDYVATALLTADIILKFFLAYKDENNKCIITDNRAIAWQYLTSNFWLDLVVSIPVEPIVSGAMGFTVRDTDLAKFIGLLRWLRIGRMYHIFEVFATIQHKQILPPVFLTLARNYTYLFYIVHWMACLLFFIARIHNFRENTWFGRDGAQDRLDSLDAWADYLYSFYFSIGVFTGFSNEVFYKNNPVEAIVLCIYFGINVVAQAYILGTITVLLVKNDVESGEYRNAVMNLDKYLSDKKLPKSLQAAMHEHLELQSYSEKTADENILKHHPSTIKQKVLWHLYQDVLKDCYLLAGCTPQFLNLLLSVARMELFMPNVTITQQGDTAGDLLIIADGNVSVAPPTSAATDQHGSVAPSMGGGDMSEHGSVALSRGGGDGSEHGSMHHGSMHGSMGVDGSAPLPRMVDAMSNPPSLKQRDSAMSVDNAEANPASVKNRDSAMNTSTVKMTRFGGEALMAEERAKDTDTCIVIGDGGTEGKGEDCERTSAVKKNEGIMWSLLKGASSSKGGRGSEHGGDDSSHGRTSFGSASTGGQSFIQGPGAATLSTSDPLGEVPFLAEGVYTSAARTCSVTRVLLISYPDFLRLADTNPKDVSRIFRNLVKRAEKKLREVAKQAMDSGQLGPTTAQSLLQIAEGEPIESVSSIQLAGIRRSLTPAQLIVLEHLCEARRFHREDAQKHQSLRVNACLNAAYSGNTPKLQALLAEGRGRDASATDYDNRSALMLACRQNHEDTVEMLLKAGADTSTVDTMGFTALYEAVLKGNDTCISHLLKYNAKLGVEPRIIGPHIFQAISIQDLDFLRRLARVGADLDCTDLDGRTPLFLAASEGLLEVVILLVEEARVSVDAADSWGHTPEGDARLAGYHEVAQYLRKVQGSGKQPPPNIQSSFAAVSAQQAEEPSAQATDEAPHSQQQSGEHGHPARRASSLAFAQPDAGAARPDFRRLAHAPRTGRPSMDQKRQELRRSMRNRAVDEAGRRLGPSRSGARRASITPAASAEHLPTASSAELSAQQAYQAHPIKPIRPIRPSRLSGMSPAGLSPAGSQTVNDQTPTTPTTVHAFEEQLPTATSAEPAVGLSPKSPRAPAFVEQLPTASSGEPAGYPNPAPIIPTAIREQLLTASSTEPAGSPNPVPRTPTEFQEQLPTVSSAEPAAPLTTTTPLTIPAFVQQPPPISSTEPAGSPNLAFMTPTAFQEQLPTLSSAEPAAFHTPTPNTIPAFEKQPPPGPSPEPTNSASPRPVTPPASQEQPPHLSSTKPPGSLSPRPTRTPALQEQLHSVSSTEPTGSLSPKPPVATPAYQELPPLITPASPVGPSSRPSSRLQSASKLMETPSLGKPDVPRPPGTSPAGWVAFDGPNRPRSGTGTEQAQAQAPPQVASFLPETTGGNETEHSVVLPFVDPESLVAPPSLGKPDVPRPPGTSPAGWVAFDGADRPWCEPRIEQARASPPPQVGSFLPGTTEGREPGHSMVLPFVDPHSQVQQEAILPASEEGLAGSRGDGDMQSGPK</sequence>
<dbReference type="EMBL" id="MU070450">
    <property type="protein sequence ID" value="KAF5827675.1"/>
    <property type="molecule type" value="Genomic_DNA"/>
</dbReference>
<dbReference type="SMART" id="SM00248">
    <property type="entry name" value="ANK"/>
    <property type="match status" value="3"/>
</dbReference>
<feature type="compositionally biased region" description="Basic and acidic residues" evidence="11">
    <location>
        <begin position="37"/>
        <end position="49"/>
    </location>
</feature>
<evidence type="ECO:0000259" key="13">
    <source>
        <dbReference type="PROSITE" id="PS50042"/>
    </source>
</evidence>
<feature type="region of interest" description="Disordered" evidence="11">
    <location>
        <begin position="1628"/>
        <end position="1650"/>
    </location>
</feature>
<dbReference type="Proteomes" id="UP000815325">
    <property type="component" value="Unassembled WGS sequence"/>
</dbReference>
<keyword evidence="6" id="KW-0407">Ion channel</keyword>
<keyword evidence="8" id="KW-0406">Ion transport</keyword>
<feature type="region of interest" description="Disordered" evidence="11">
    <location>
        <begin position="1021"/>
        <end position="1200"/>
    </location>
</feature>
<evidence type="ECO:0000256" key="9">
    <source>
        <dbReference type="ARBA" id="ARBA00023136"/>
    </source>
</evidence>
<evidence type="ECO:0000256" key="1">
    <source>
        <dbReference type="ARBA" id="ARBA00004141"/>
    </source>
</evidence>
<dbReference type="Gene3D" id="1.10.287.70">
    <property type="match status" value="1"/>
</dbReference>
<feature type="repeat" description="ANK" evidence="10">
    <location>
        <begin position="865"/>
        <end position="897"/>
    </location>
</feature>
<evidence type="ECO:0000256" key="11">
    <source>
        <dbReference type="SAM" id="MobiDB-lite"/>
    </source>
</evidence>
<evidence type="ECO:0000256" key="5">
    <source>
        <dbReference type="ARBA" id="ARBA00022826"/>
    </source>
</evidence>
<feature type="region of interest" description="Disordered" evidence="11">
    <location>
        <begin position="1349"/>
        <end position="1612"/>
    </location>
</feature>
<feature type="compositionally biased region" description="Basic and acidic residues" evidence="11">
    <location>
        <begin position="1103"/>
        <end position="1124"/>
    </location>
</feature>
<feature type="transmembrane region" description="Helical" evidence="12">
    <location>
        <begin position="112"/>
        <end position="130"/>
    </location>
</feature>
<evidence type="ECO:0000256" key="7">
    <source>
        <dbReference type="ARBA" id="ARBA00022989"/>
    </source>
</evidence>
<feature type="compositionally biased region" description="Basic and acidic residues" evidence="11">
    <location>
        <begin position="1574"/>
        <end position="1586"/>
    </location>
</feature>